<keyword evidence="8" id="KW-0812">Transmembrane</keyword>
<evidence type="ECO:0000256" key="6">
    <source>
        <dbReference type="ARBA" id="ARBA00022827"/>
    </source>
</evidence>
<dbReference type="EMBL" id="JAYMGO010000010">
    <property type="protein sequence ID" value="KAL1266793.1"/>
    <property type="molecule type" value="Genomic_DNA"/>
</dbReference>
<reference evidence="10 11" key="1">
    <citation type="submission" date="2023-09" db="EMBL/GenBank/DDBJ databases">
        <authorList>
            <person name="Wang M."/>
        </authorList>
    </citation>
    <scope>NUCLEOTIDE SEQUENCE [LARGE SCALE GENOMIC DNA]</scope>
    <source>
        <strain evidence="10">GT-2023</strain>
        <tissue evidence="10">Liver</tissue>
    </source>
</reference>
<evidence type="ECO:0000256" key="5">
    <source>
        <dbReference type="ARBA" id="ARBA00022787"/>
    </source>
</evidence>
<dbReference type="InterPro" id="IPR050703">
    <property type="entry name" value="Flavin_MAO"/>
</dbReference>
<dbReference type="PANTHER" id="PTHR43563:SF14">
    <property type="entry name" value="AMINE OXIDASE"/>
    <property type="match status" value="1"/>
</dbReference>
<comment type="similarity">
    <text evidence="2">Belongs to the flavin monoamine oxidase family.</text>
</comment>
<comment type="catalytic activity">
    <reaction evidence="7">
        <text>a secondary aliphatic amine + O2 + H2O = a primary amine + an aldehyde + H2O2</text>
        <dbReference type="Rhea" id="RHEA:26414"/>
        <dbReference type="ChEBI" id="CHEBI:15377"/>
        <dbReference type="ChEBI" id="CHEBI:15379"/>
        <dbReference type="ChEBI" id="CHEBI:16240"/>
        <dbReference type="ChEBI" id="CHEBI:17478"/>
        <dbReference type="ChEBI" id="CHEBI:58855"/>
        <dbReference type="ChEBI" id="CHEBI:65296"/>
        <dbReference type="EC" id="1.4.3.4"/>
    </reaction>
</comment>
<organism evidence="10 11">
    <name type="scientific">Cirrhinus molitorella</name>
    <name type="common">mud carp</name>
    <dbReference type="NCBI Taxonomy" id="172907"/>
    <lineage>
        <taxon>Eukaryota</taxon>
        <taxon>Metazoa</taxon>
        <taxon>Chordata</taxon>
        <taxon>Craniata</taxon>
        <taxon>Vertebrata</taxon>
        <taxon>Euteleostomi</taxon>
        <taxon>Actinopterygii</taxon>
        <taxon>Neopterygii</taxon>
        <taxon>Teleostei</taxon>
        <taxon>Ostariophysi</taxon>
        <taxon>Cypriniformes</taxon>
        <taxon>Cyprinidae</taxon>
        <taxon>Labeoninae</taxon>
        <taxon>Labeonini</taxon>
        <taxon>Cirrhinus</taxon>
    </lineage>
</organism>
<evidence type="ECO:0000256" key="1">
    <source>
        <dbReference type="ARBA" id="ARBA00004362"/>
    </source>
</evidence>
<evidence type="ECO:0000256" key="4">
    <source>
        <dbReference type="ARBA" id="ARBA00022630"/>
    </source>
</evidence>
<dbReference type="InterPro" id="IPR002937">
    <property type="entry name" value="Amino_oxidase"/>
</dbReference>
<evidence type="ECO:0000256" key="7">
    <source>
        <dbReference type="ARBA" id="ARBA00048448"/>
    </source>
</evidence>
<proteinExistence type="inferred from homology"/>
<gene>
    <name evidence="10" type="ORF">QQF64_002468</name>
</gene>
<keyword evidence="8" id="KW-0472">Membrane</keyword>
<keyword evidence="6" id="KW-0274">FAD</keyword>
<evidence type="ECO:0000313" key="10">
    <source>
        <dbReference type="EMBL" id="KAL1266793.1"/>
    </source>
</evidence>
<evidence type="ECO:0000256" key="2">
    <source>
        <dbReference type="ARBA" id="ARBA00005995"/>
    </source>
</evidence>
<evidence type="ECO:0000259" key="9">
    <source>
        <dbReference type="Pfam" id="PF01593"/>
    </source>
</evidence>
<evidence type="ECO:0000313" key="11">
    <source>
        <dbReference type="Proteomes" id="UP001558613"/>
    </source>
</evidence>
<comment type="subcellular location">
    <subcellularLocation>
        <location evidence="1">Mitochondrion outer membrane</location>
        <topology evidence="1">Single-pass type IV membrane protein</topology>
        <orientation evidence="1">Cytoplasmic side</orientation>
    </subcellularLocation>
</comment>
<feature type="transmembrane region" description="Helical" evidence="8">
    <location>
        <begin position="84"/>
        <end position="104"/>
    </location>
</feature>
<dbReference type="Pfam" id="PF01593">
    <property type="entry name" value="Amino_oxidase"/>
    <property type="match status" value="1"/>
</dbReference>
<dbReference type="PANTHER" id="PTHR43563">
    <property type="entry name" value="AMINE OXIDASE"/>
    <property type="match status" value="1"/>
</dbReference>
<dbReference type="Gene3D" id="3.50.50.60">
    <property type="entry name" value="FAD/NAD(P)-binding domain"/>
    <property type="match status" value="1"/>
</dbReference>
<dbReference type="InterPro" id="IPR036188">
    <property type="entry name" value="FAD/NAD-bd_sf"/>
</dbReference>
<evidence type="ECO:0000256" key="3">
    <source>
        <dbReference type="ARBA" id="ARBA00012804"/>
    </source>
</evidence>
<accession>A0ABR3MQ82</accession>
<keyword evidence="11" id="KW-1185">Reference proteome</keyword>
<keyword evidence="5" id="KW-1000">Mitochondrion outer membrane</keyword>
<name>A0ABR3MQ82_9TELE</name>
<keyword evidence="4" id="KW-0285">Flavoprotein</keyword>
<comment type="caution">
    <text evidence="10">The sequence shown here is derived from an EMBL/GenBank/DDBJ whole genome shotgun (WGS) entry which is preliminary data.</text>
</comment>
<protein>
    <recommendedName>
        <fullName evidence="3">monoamine oxidase</fullName>
        <ecNumber evidence="3">1.4.3.4</ecNumber>
    </recommendedName>
</protein>
<sequence length="113" mass="12523">MINFVIVSSLNCPFLVRIHWAGTETATQWCGYINGAIQAGQRAAMEVLAQMCPSSLSREELDAVRASLKQREKRKDSKCKSCKCYYLFGVVMTAAALATAYLLAKPETGLKWI</sequence>
<keyword evidence="5" id="KW-0496">Mitochondrion</keyword>
<feature type="domain" description="Amine oxidase" evidence="9">
    <location>
        <begin position="17"/>
        <end position="48"/>
    </location>
</feature>
<evidence type="ECO:0000256" key="8">
    <source>
        <dbReference type="SAM" id="Phobius"/>
    </source>
</evidence>
<keyword evidence="8" id="KW-1133">Transmembrane helix</keyword>
<dbReference type="EC" id="1.4.3.4" evidence="3"/>
<dbReference type="Proteomes" id="UP001558613">
    <property type="component" value="Unassembled WGS sequence"/>
</dbReference>